<dbReference type="InterPro" id="IPR001584">
    <property type="entry name" value="Integrase_cat-core"/>
</dbReference>
<dbReference type="Proteomes" id="UP000830375">
    <property type="component" value="Unassembled WGS sequence"/>
</dbReference>
<feature type="domain" description="Integrase catalytic" evidence="1">
    <location>
        <begin position="1"/>
        <end position="154"/>
    </location>
</feature>
<dbReference type="Pfam" id="PF00665">
    <property type="entry name" value="rve"/>
    <property type="match status" value="1"/>
</dbReference>
<dbReference type="InterPro" id="IPR012337">
    <property type="entry name" value="RNaseH-like_sf"/>
</dbReference>
<dbReference type="PANTHER" id="PTHR38681:SF1">
    <property type="entry name" value="RETROVIRUS-RELATED POL POLYPROTEIN FROM TRANSPOSON 412-LIKE PROTEIN"/>
    <property type="match status" value="1"/>
</dbReference>
<proteinExistence type="predicted"/>
<dbReference type="EMBL" id="JACTAM010001170">
    <property type="protein sequence ID" value="KAI2646555.1"/>
    <property type="molecule type" value="Genomic_DNA"/>
</dbReference>
<name>A0ABQ8L739_LABRO</name>
<dbReference type="PANTHER" id="PTHR38681">
    <property type="entry name" value="RETROVIRUS-RELATED POL POLYPROTEIN FROM TRANSPOSON 412-LIKE PROTEIN-RELATED"/>
    <property type="match status" value="1"/>
</dbReference>
<dbReference type="Gene3D" id="3.30.420.10">
    <property type="entry name" value="Ribonuclease H-like superfamily/Ribonuclease H"/>
    <property type="match status" value="1"/>
</dbReference>
<keyword evidence="3" id="KW-1185">Reference proteome</keyword>
<organism evidence="2 3">
    <name type="scientific">Labeo rohita</name>
    <name type="common">Indian major carp</name>
    <name type="synonym">Cyprinus rohita</name>
    <dbReference type="NCBI Taxonomy" id="84645"/>
    <lineage>
        <taxon>Eukaryota</taxon>
        <taxon>Metazoa</taxon>
        <taxon>Chordata</taxon>
        <taxon>Craniata</taxon>
        <taxon>Vertebrata</taxon>
        <taxon>Euteleostomi</taxon>
        <taxon>Actinopterygii</taxon>
        <taxon>Neopterygii</taxon>
        <taxon>Teleostei</taxon>
        <taxon>Ostariophysi</taxon>
        <taxon>Cypriniformes</taxon>
        <taxon>Cyprinidae</taxon>
        <taxon>Labeoninae</taxon>
        <taxon>Labeonini</taxon>
        <taxon>Labeo</taxon>
    </lineage>
</organism>
<comment type="caution">
    <text evidence="2">The sequence shown here is derived from an EMBL/GenBank/DDBJ whole genome shotgun (WGS) entry which is preliminary data.</text>
</comment>
<dbReference type="InterPro" id="IPR036397">
    <property type="entry name" value="RNaseH_sf"/>
</dbReference>
<dbReference type="SUPFAM" id="SSF53098">
    <property type="entry name" value="Ribonuclease H-like"/>
    <property type="match status" value="1"/>
</dbReference>
<reference evidence="2 3" key="1">
    <citation type="submission" date="2022-01" db="EMBL/GenBank/DDBJ databases">
        <title>A high-quality chromosome-level genome assembly of rohu carp, Labeo rohita.</title>
        <authorList>
            <person name="Arick M.A. II"/>
            <person name="Hsu C.-Y."/>
            <person name="Magbanua Z."/>
            <person name="Pechanova O."/>
            <person name="Grover C."/>
            <person name="Miller E."/>
            <person name="Thrash A."/>
            <person name="Ezzel L."/>
            <person name="Alam S."/>
            <person name="Benzie J."/>
            <person name="Hamilton M."/>
            <person name="Karsi A."/>
            <person name="Lawrence M.L."/>
            <person name="Peterson D.G."/>
        </authorList>
    </citation>
    <scope>NUCLEOTIDE SEQUENCE [LARGE SCALE GENOMIC DNA]</scope>
    <source>
        <strain evidence="3">BAU-BD-2019</strain>
        <tissue evidence="2">Blood</tissue>
    </source>
</reference>
<dbReference type="PROSITE" id="PS50994">
    <property type="entry name" value="INTEGRASE"/>
    <property type="match status" value="1"/>
</dbReference>
<evidence type="ECO:0000313" key="3">
    <source>
        <dbReference type="Proteomes" id="UP000830375"/>
    </source>
</evidence>
<evidence type="ECO:0000259" key="1">
    <source>
        <dbReference type="PROSITE" id="PS50994"/>
    </source>
</evidence>
<gene>
    <name evidence="2" type="ORF">H4Q32_027884</name>
</gene>
<protein>
    <submittedName>
        <fullName evidence="2">Gag-Pol polyprotein</fullName>
    </submittedName>
</protein>
<sequence>MVDQTTRWPEAVPLSSTTTAEVAQAFIDTWVARFGTPSDITSDRGPQFTSELWAEIARVLGVQLHHTTAFHPQAYGLCECLHRSLKSALRAAELVYGQTLRVPGDFIPDSTRPCALPSDQPALLERVNAFKPVPTSHHGMTTSWIPKDLSTAEFAFIQHDAHRNALRPHDGPFCVLEAGVKSFLIDIGGRPE</sequence>
<accession>A0ABQ8L739</accession>
<evidence type="ECO:0000313" key="2">
    <source>
        <dbReference type="EMBL" id="KAI2646555.1"/>
    </source>
</evidence>